<dbReference type="Pfam" id="PF00158">
    <property type="entry name" value="Sigma54_activat"/>
    <property type="match status" value="1"/>
</dbReference>
<dbReference type="Gene3D" id="1.10.10.60">
    <property type="entry name" value="Homeodomain-like"/>
    <property type="match status" value="1"/>
</dbReference>
<proteinExistence type="predicted"/>
<dbReference type="InterPro" id="IPR003018">
    <property type="entry name" value="GAF"/>
</dbReference>
<evidence type="ECO:0000256" key="1">
    <source>
        <dbReference type="ARBA" id="ARBA00022741"/>
    </source>
</evidence>
<dbReference type="OrthoDB" id="9804019at2"/>
<dbReference type="InterPro" id="IPR025944">
    <property type="entry name" value="Sigma_54_int_dom_CS"/>
</dbReference>
<keyword evidence="9" id="KW-1185">Reference proteome</keyword>
<evidence type="ECO:0000256" key="4">
    <source>
        <dbReference type="ARBA" id="ARBA00023125"/>
    </source>
</evidence>
<protein>
    <submittedName>
        <fullName evidence="8">ATPase AAA</fullName>
    </submittedName>
</protein>
<reference evidence="8 9" key="1">
    <citation type="journal article" date="2014" name="Genome Announc.">
        <title>Draft Genome Sequences of Marinobacter similis A3d10T and Marinobacter salarius R9SW1T.</title>
        <authorList>
            <person name="Ivanova E.P."/>
            <person name="Ng H.J."/>
            <person name="Webb H.K."/>
            <person name="Feng G."/>
            <person name="Oshima K."/>
            <person name="Hattori M."/>
            <person name="Ohkuma M."/>
            <person name="Sergeev A.F."/>
            <person name="Mikhailov V.V."/>
            <person name="Crawford R.J."/>
            <person name="Sawabe T."/>
        </authorList>
    </citation>
    <scope>NUCLEOTIDE SEQUENCE [LARGE SCALE GENOMIC DNA]</scope>
    <source>
        <strain evidence="8 9">A3d10</strain>
    </source>
</reference>
<dbReference type="FunFam" id="3.40.50.300:FF:000006">
    <property type="entry name" value="DNA-binding transcriptional regulator NtrC"/>
    <property type="match status" value="1"/>
</dbReference>
<dbReference type="SUPFAM" id="SSF52540">
    <property type="entry name" value="P-loop containing nucleoside triphosphate hydrolases"/>
    <property type="match status" value="1"/>
</dbReference>
<dbReference type="InterPro" id="IPR058031">
    <property type="entry name" value="AAA_lid_NorR"/>
</dbReference>
<keyword evidence="3" id="KW-0805">Transcription regulation</keyword>
<dbReference type="HOGENOM" id="CLU_000445_8_12_6"/>
<keyword evidence="5" id="KW-0804">Transcription</keyword>
<dbReference type="SUPFAM" id="SSF46689">
    <property type="entry name" value="Homeodomain-like"/>
    <property type="match status" value="1"/>
</dbReference>
<dbReference type="InterPro" id="IPR027417">
    <property type="entry name" value="P-loop_NTPase"/>
</dbReference>
<evidence type="ECO:0000256" key="5">
    <source>
        <dbReference type="ARBA" id="ARBA00023163"/>
    </source>
</evidence>
<dbReference type="InterPro" id="IPR029016">
    <property type="entry name" value="GAF-like_dom_sf"/>
</dbReference>
<dbReference type="PROSITE" id="PS00675">
    <property type="entry name" value="SIGMA54_INTERACT_1"/>
    <property type="match status" value="1"/>
</dbReference>
<evidence type="ECO:0000256" key="2">
    <source>
        <dbReference type="ARBA" id="ARBA00022840"/>
    </source>
</evidence>
<dbReference type="Gene3D" id="3.40.50.300">
    <property type="entry name" value="P-loop containing nucleotide triphosphate hydrolases"/>
    <property type="match status" value="1"/>
</dbReference>
<dbReference type="Pfam" id="PF25601">
    <property type="entry name" value="AAA_lid_14"/>
    <property type="match status" value="1"/>
</dbReference>
<organism evidence="8 9">
    <name type="scientific">Marinobacter similis</name>
    <dbReference type="NCBI Taxonomy" id="1420916"/>
    <lineage>
        <taxon>Bacteria</taxon>
        <taxon>Pseudomonadati</taxon>
        <taxon>Pseudomonadota</taxon>
        <taxon>Gammaproteobacteria</taxon>
        <taxon>Pseudomonadales</taxon>
        <taxon>Marinobacteraceae</taxon>
        <taxon>Marinobacter</taxon>
    </lineage>
</organism>
<dbReference type="PROSITE" id="PS00688">
    <property type="entry name" value="SIGMA54_INTERACT_3"/>
    <property type="match status" value="1"/>
</dbReference>
<gene>
    <name evidence="8" type="ORF">AU14_14330</name>
</gene>
<dbReference type="Gene3D" id="3.30.450.40">
    <property type="match status" value="1"/>
</dbReference>
<dbReference type="PANTHER" id="PTHR32071:SF77">
    <property type="entry name" value="TRANSCRIPTIONAL REGULATORY PROTEIN"/>
    <property type="match status" value="1"/>
</dbReference>
<dbReference type="KEGG" id="msx:AU14_14330"/>
<keyword evidence="2" id="KW-0067">ATP-binding</keyword>
<dbReference type="Proteomes" id="UP000061489">
    <property type="component" value="Chromosome"/>
</dbReference>
<dbReference type="SMART" id="SM00382">
    <property type="entry name" value="AAA"/>
    <property type="match status" value="1"/>
</dbReference>
<dbReference type="GO" id="GO:0005524">
    <property type="term" value="F:ATP binding"/>
    <property type="evidence" value="ECO:0007669"/>
    <property type="project" value="UniProtKB-KW"/>
</dbReference>
<sequence length="643" mass="71447">MRKNERSEERQLVTDSWNRCQAWGLSHDDKPAARTADPAYLKQVELKHHELMASTAAEVVPYYRNVLSSSRCLILMADPDGTILKSWGDERVTDARLRPWLQRGANWQESLCGTNAIGTAIANQLPVQVQRNEHFLKQFRSLIGSAAPIFDTEKQLAGVLSVFSDAYLPQAHTLGMVRLLSQSVENRLIIRQFETSHVQITLNTTADNFDSPWSGILICDSAGKIVASNQRADQLLATSTVQRYLDELFTSSRQHILGHPEHTAIQLVTKGKVRLSARLKRPSAPTNAATTTTAAAGNHNSQADPGNRDIAPPQDLSSLEYGDNSVRRCADQSLKVLQRGVPVLITGETGVGKEVMVKALHRASPRCNEPLVAVNCAAIPPELVESELFGYESGAFTGARAQGSLGLIRKAHKGILFLDEIGEMPLAAQSRLLRVLQERVVTPVGSTESVPVDILLITATNRPLSSRIETGQFRADLFYRINGLSVQLPPLRQRTDKRELIQDIYRQHRDPGQREELPPQVLSALENHPWPGNIRQLVNVLRVAIAIADGEEVDIWHLPEDFLAEYDAASPTRQNRPDHVAPASQNGSNQERDQEQEQEPSPDPLTQTLQVYRECTGNVSETARQLSISRNTLYKRLRELGIR</sequence>
<evidence type="ECO:0000313" key="8">
    <source>
        <dbReference type="EMBL" id="AHI29345.1"/>
    </source>
</evidence>
<dbReference type="Gene3D" id="1.10.8.60">
    <property type="match status" value="1"/>
</dbReference>
<dbReference type="AlphaFoldDB" id="W5YJV0"/>
<feature type="domain" description="Sigma-54 factor interaction" evidence="7">
    <location>
        <begin position="335"/>
        <end position="546"/>
    </location>
</feature>
<name>W5YJV0_9GAMM</name>
<dbReference type="PANTHER" id="PTHR32071">
    <property type="entry name" value="TRANSCRIPTIONAL REGULATORY PROTEIN"/>
    <property type="match status" value="1"/>
</dbReference>
<dbReference type="InterPro" id="IPR025736">
    <property type="entry name" value="PucR_C-HTH_dom"/>
</dbReference>
<evidence type="ECO:0000256" key="6">
    <source>
        <dbReference type="SAM" id="MobiDB-lite"/>
    </source>
</evidence>
<dbReference type="GO" id="GO:0003677">
    <property type="term" value="F:DNA binding"/>
    <property type="evidence" value="ECO:0007669"/>
    <property type="project" value="UniProtKB-KW"/>
</dbReference>
<evidence type="ECO:0000259" key="7">
    <source>
        <dbReference type="PROSITE" id="PS50045"/>
    </source>
</evidence>
<dbReference type="Pfam" id="PF01590">
    <property type="entry name" value="GAF"/>
    <property type="match status" value="1"/>
</dbReference>
<feature type="compositionally biased region" description="Low complexity" evidence="6">
    <location>
        <begin position="286"/>
        <end position="296"/>
    </location>
</feature>
<accession>W5YJV0</accession>
<dbReference type="InterPro" id="IPR002078">
    <property type="entry name" value="Sigma_54_int"/>
</dbReference>
<feature type="region of interest" description="Disordered" evidence="6">
    <location>
        <begin position="279"/>
        <end position="317"/>
    </location>
</feature>
<dbReference type="InterPro" id="IPR025662">
    <property type="entry name" value="Sigma_54_int_dom_ATP-bd_1"/>
</dbReference>
<evidence type="ECO:0000313" key="9">
    <source>
        <dbReference type="Proteomes" id="UP000061489"/>
    </source>
</evidence>
<dbReference type="InterPro" id="IPR003593">
    <property type="entry name" value="AAA+_ATPase"/>
</dbReference>
<dbReference type="GO" id="GO:0006355">
    <property type="term" value="P:regulation of DNA-templated transcription"/>
    <property type="evidence" value="ECO:0007669"/>
    <property type="project" value="InterPro"/>
</dbReference>
<dbReference type="CDD" id="cd00009">
    <property type="entry name" value="AAA"/>
    <property type="match status" value="1"/>
</dbReference>
<evidence type="ECO:0000256" key="3">
    <source>
        <dbReference type="ARBA" id="ARBA00023015"/>
    </source>
</evidence>
<feature type="region of interest" description="Disordered" evidence="6">
    <location>
        <begin position="571"/>
        <end position="604"/>
    </location>
</feature>
<keyword evidence="1" id="KW-0547">Nucleotide-binding</keyword>
<dbReference type="InterPro" id="IPR009057">
    <property type="entry name" value="Homeodomain-like_sf"/>
</dbReference>
<dbReference type="EMBL" id="CP007151">
    <property type="protein sequence ID" value="AHI29345.1"/>
    <property type="molecule type" value="Genomic_DNA"/>
</dbReference>
<keyword evidence="4" id="KW-0238">DNA-binding</keyword>
<dbReference type="PROSITE" id="PS50045">
    <property type="entry name" value="SIGMA54_INTERACT_4"/>
    <property type="match status" value="1"/>
</dbReference>
<dbReference type="RefSeq" id="WP_041341730.1">
    <property type="nucleotide sequence ID" value="NZ_CP007151.1"/>
</dbReference>
<dbReference type="InterPro" id="IPR025943">
    <property type="entry name" value="Sigma_54_int_dom_ATP-bd_2"/>
</dbReference>
<dbReference type="Pfam" id="PF13556">
    <property type="entry name" value="HTH_30"/>
    <property type="match status" value="1"/>
</dbReference>
<dbReference type="PROSITE" id="PS00676">
    <property type="entry name" value="SIGMA54_INTERACT_2"/>
    <property type="match status" value="1"/>
</dbReference>